<reference evidence="2 3" key="1">
    <citation type="journal article" date="2018" name="Front. Plant Sci.">
        <title>Red Clover (Trifolium pratense) and Zigzag Clover (T. medium) - A Picture of Genomic Similarities and Differences.</title>
        <authorList>
            <person name="Dluhosova J."/>
            <person name="Istvanek J."/>
            <person name="Nedelnik J."/>
            <person name="Repkova J."/>
        </authorList>
    </citation>
    <scope>NUCLEOTIDE SEQUENCE [LARGE SCALE GENOMIC DNA]</scope>
    <source>
        <strain evidence="3">cv. 10/8</strain>
        <tissue evidence="2">Leaf</tissue>
    </source>
</reference>
<name>A0A392NW21_9FABA</name>
<dbReference type="Gene3D" id="3.60.10.10">
    <property type="entry name" value="Endonuclease/exonuclease/phosphatase"/>
    <property type="match status" value="1"/>
</dbReference>
<feature type="non-terminal residue" evidence="2">
    <location>
        <position position="312"/>
    </location>
</feature>
<dbReference type="InterPro" id="IPR005135">
    <property type="entry name" value="Endo/exonuclease/phosphatase"/>
</dbReference>
<dbReference type="InterPro" id="IPR036691">
    <property type="entry name" value="Endo/exonu/phosph_ase_sf"/>
</dbReference>
<keyword evidence="2" id="KW-0540">Nuclease</keyword>
<evidence type="ECO:0000313" key="3">
    <source>
        <dbReference type="Proteomes" id="UP000265520"/>
    </source>
</evidence>
<dbReference type="EMBL" id="LXQA010052099">
    <property type="protein sequence ID" value="MCI03410.1"/>
    <property type="molecule type" value="Genomic_DNA"/>
</dbReference>
<feature type="domain" description="Endonuclease/exonuclease/phosphatase" evidence="1">
    <location>
        <begin position="12"/>
        <end position="221"/>
    </location>
</feature>
<feature type="non-terminal residue" evidence="2">
    <location>
        <position position="1"/>
    </location>
</feature>
<evidence type="ECO:0000313" key="2">
    <source>
        <dbReference type="EMBL" id="MCI03410.1"/>
    </source>
</evidence>
<organism evidence="2 3">
    <name type="scientific">Trifolium medium</name>
    <dbReference type="NCBI Taxonomy" id="97028"/>
    <lineage>
        <taxon>Eukaryota</taxon>
        <taxon>Viridiplantae</taxon>
        <taxon>Streptophyta</taxon>
        <taxon>Embryophyta</taxon>
        <taxon>Tracheophyta</taxon>
        <taxon>Spermatophyta</taxon>
        <taxon>Magnoliopsida</taxon>
        <taxon>eudicotyledons</taxon>
        <taxon>Gunneridae</taxon>
        <taxon>Pentapetalae</taxon>
        <taxon>rosids</taxon>
        <taxon>fabids</taxon>
        <taxon>Fabales</taxon>
        <taxon>Fabaceae</taxon>
        <taxon>Papilionoideae</taxon>
        <taxon>50 kb inversion clade</taxon>
        <taxon>NPAAA clade</taxon>
        <taxon>Hologalegina</taxon>
        <taxon>IRL clade</taxon>
        <taxon>Trifolieae</taxon>
        <taxon>Trifolium</taxon>
    </lineage>
</organism>
<sequence>WQPGLPGPMKILSWNCRGLSNPSAIPNLRNVAQGYHPDILFLSETLCKAQKMEKIRVMLKYDACLSIDVEGHSGGLSVMWKANTKCRILNYSRNFINLIVEDGERREWRLTCYYGYPERSRRRQAWELLRELRDMSVLPWCIIGEFNDLLSQADKQGLNPHPNWLCDGFRNAVSDCDLTDIKLDGYPFTWIKSRGKPHVIEERLDRAMANTNWLILYPEVRLRNLLTSHSDHSPILLQSSPTIRNGNTYSFRFENIWLKEEDIEEVVEDSWKEGRNIDITNRVSQCAYRLKEWGGSKRMRFKQEVREYGEEM</sequence>
<keyword evidence="2" id="KW-0255">Endonuclease</keyword>
<comment type="caution">
    <text evidence="2">The sequence shown here is derived from an EMBL/GenBank/DDBJ whole genome shotgun (WGS) entry which is preliminary data.</text>
</comment>
<dbReference type="GO" id="GO:0004527">
    <property type="term" value="F:exonuclease activity"/>
    <property type="evidence" value="ECO:0007669"/>
    <property type="project" value="UniProtKB-KW"/>
</dbReference>
<protein>
    <submittedName>
        <fullName evidence="2">Endonuclease/exonuclease/phosphatase family protein</fullName>
    </submittedName>
</protein>
<dbReference type="PANTHER" id="PTHR33710">
    <property type="entry name" value="BNAC02G09200D PROTEIN"/>
    <property type="match status" value="1"/>
</dbReference>
<accession>A0A392NW21</accession>
<dbReference type="Pfam" id="PF03372">
    <property type="entry name" value="Exo_endo_phos"/>
    <property type="match status" value="1"/>
</dbReference>
<keyword evidence="3" id="KW-1185">Reference proteome</keyword>
<keyword evidence="2" id="KW-0378">Hydrolase</keyword>
<proteinExistence type="predicted"/>
<keyword evidence="2" id="KW-0269">Exonuclease</keyword>
<dbReference type="Proteomes" id="UP000265520">
    <property type="component" value="Unassembled WGS sequence"/>
</dbReference>
<dbReference type="PANTHER" id="PTHR33710:SF79">
    <property type="entry name" value="OS06G0205337 PROTEIN"/>
    <property type="match status" value="1"/>
</dbReference>
<dbReference type="GO" id="GO:0004519">
    <property type="term" value="F:endonuclease activity"/>
    <property type="evidence" value="ECO:0007669"/>
    <property type="project" value="UniProtKB-KW"/>
</dbReference>
<dbReference type="SUPFAM" id="SSF56219">
    <property type="entry name" value="DNase I-like"/>
    <property type="match status" value="1"/>
</dbReference>
<dbReference type="AlphaFoldDB" id="A0A392NW21"/>
<evidence type="ECO:0000259" key="1">
    <source>
        <dbReference type="Pfam" id="PF03372"/>
    </source>
</evidence>